<name>A0A9W7CRY2_9STRA</name>
<feature type="compositionally biased region" description="Polar residues" evidence="1">
    <location>
        <begin position="110"/>
        <end position="126"/>
    </location>
</feature>
<proteinExistence type="predicted"/>
<dbReference type="AlphaFoldDB" id="A0A9W7CRY2"/>
<dbReference type="Proteomes" id="UP001165121">
    <property type="component" value="Unassembled WGS sequence"/>
</dbReference>
<feature type="compositionally biased region" description="Basic and acidic residues" evidence="1">
    <location>
        <begin position="77"/>
        <end position="87"/>
    </location>
</feature>
<dbReference type="OrthoDB" id="141470at2759"/>
<organism evidence="2 3">
    <name type="scientific">Phytophthora fragariaefolia</name>
    <dbReference type="NCBI Taxonomy" id="1490495"/>
    <lineage>
        <taxon>Eukaryota</taxon>
        <taxon>Sar</taxon>
        <taxon>Stramenopiles</taxon>
        <taxon>Oomycota</taxon>
        <taxon>Peronosporomycetes</taxon>
        <taxon>Peronosporales</taxon>
        <taxon>Peronosporaceae</taxon>
        <taxon>Phytophthora</taxon>
    </lineage>
</organism>
<gene>
    <name evidence="2" type="ORF">Pfra01_001211700</name>
</gene>
<protein>
    <submittedName>
        <fullName evidence="2">Unnamed protein product</fullName>
    </submittedName>
</protein>
<feature type="compositionally biased region" description="Basic residues" evidence="1">
    <location>
        <begin position="1"/>
        <end position="11"/>
    </location>
</feature>
<dbReference type="EMBL" id="BSXT01001214">
    <property type="protein sequence ID" value="GMF40014.1"/>
    <property type="molecule type" value="Genomic_DNA"/>
</dbReference>
<evidence type="ECO:0000313" key="2">
    <source>
        <dbReference type="EMBL" id="GMF40014.1"/>
    </source>
</evidence>
<comment type="caution">
    <text evidence="2">The sequence shown here is derived from an EMBL/GenBank/DDBJ whole genome shotgun (WGS) entry which is preliminary data.</text>
</comment>
<keyword evidence="3" id="KW-1185">Reference proteome</keyword>
<evidence type="ECO:0000313" key="3">
    <source>
        <dbReference type="Proteomes" id="UP001165121"/>
    </source>
</evidence>
<evidence type="ECO:0000256" key="1">
    <source>
        <dbReference type="SAM" id="MobiDB-lite"/>
    </source>
</evidence>
<feature type="region of interest" description="Disordered" evidence="1">
    <location>
        <begin position="1"/>
        <end position="136"/>
    </location>
</feature>
<sequence>MWRRTPTKRRASVPPERSLPPEDGPGPVDDEVSEPDQDREQGEVPDPNSPLQLTEHQRVTHPGSPMTPKTAAAVARVEAHTRSEPPRDTASTDEPEQQIITNAGIDERGSTGTTAARQPKSSQRAYSTRGFAGRRH</sequence>
<reference evidence="2" key="1">
    <citation type="submission" date="2023-04" db="EMBL/GenBank/DDBJ databases">
        <title>Phytophthora fragariaefolia NBRC 109709.</title>
        <authorList>
            <person name="Ichikawa N."/>
            <person name="Sato H."/>
            <person name="Tonouchi N."/>
        </authorList>
    </citation>
    <scope>NUCLEOTIDE SEQUENCE</scope>
    <source>
        <strain evidence="2">NBRC 109709</strain>
    </source>
</reference>
<accession>A0A9W7CRY2</accession>